<reference evidence="1" key="3">
    <citation type="journal article" date="2018" name="Nature">
        <title>A major lineage of non-tailed dsDNA viruses as unrecognized killers of marine bacteria.</title>
        <authorList>
            <person name="Kauffman K.M."/>
            <person name="Hussain F.A."/>
            <person name="Yang J."/>
            <person name="Arevalo P."/>
            <person name="Brown J.M."/>
            <person name="Chang W.K."/>
            <person name="VanInsberghe D."/>
            <person name="Elsherbini J."/>
            <person name="Sharma R.S."/>
            <person name="Cutler M.B."/>
            <person name="Kelly L."/>
            <person name="Polz M.F."/>
        </authorList>
    </citation>
    <scope>NUCLEOTIDE SEQUENCE</scope>
    <source>
        <strain evidence="1">10N.261.52.F7</strain>
    </source>
</reference>
<name>A0AB36XSZ8_9VIBR</name>
<evidence type="ECO:0000313" key="1">
    <source>
        <dbReference type="EMBL" id="PMK49942.1"/>
    </source>
</evidence>
<accession>A0AB36XSZ8</accession>
<sequence>MSNVTFHTKNNEALREIEVIYKALRSQCKSIRSQRSIDIINETCAEIAIGSRDFSASIVGKLSHTRGGPSAQSISNKNGKRYRDLISSYHRAYPSPTKQKTLTNKNWIHQIQQPGVKGNVLIMQSDLKKLRDENKVLRNLLANKDDLVVTLTQTSHQSDNPFPHLTETDHESLKSAINPERLKMFGLRLGEAGSIENETGAEVFEIGFTDAIKKIITIDGTQDG</sequence>
<dbReference type="InterPro" id="IPR048061">
    <property type="entry name" value="GmtX-like"/>
</dbReference>
<proteinExistence type="predicted"/>
<dbReference type="RefSeq" id="WP_102278260.1">
    <property type="nucleotide sequence ID" value="NZ_JAJGZN020000003.1"/>
</dbReference>
<reference key="1">
    <citation type="submission" date="2016-07" db="EMBL/GenBank/DDBJ databases">
        <title>Nontailed viruses are major unrecognized killers of bacteria in the ocean.</title>
        <authorList>
            <person name="Kauffman K."/>
            <person name="Hussain F."/>
            <person name="Yang J."/>
            <person name="Arevalo P."/>
            <person name="Brown J."/>
            <person name="Cutler M."/>
            <person name="Kelly L."/>
            <person name="Polz M.F."/>
        </authorList>
    </citation>
    <scope>NUCLEOTIDE SEQUENCE [LARGE SCALE GENOMIC DNA]</scope>
    <source>
        <strain>10N.261.52.F7</strain>
    </source>
</reference>
<reference evidence="1" key="2">
    <citation type="submission" date="2016-07" db="EMBL/GenBank/DDBJ databases">
        <authorList>
            <person name="Kauffman K."/>
            <person name="Arevalo P."/>
            <person name="Polz M.F."/>
        </authorList>
    </citation>
    <scope>NUCLEOTIDE SEQUENCE</scope>
    <source>
        <strain evidence="1">10N.261.52.F7</strain>
    </source>
</reference>
<dbReference type="EMBL" id="MCXM01000001">
    <property type="protein sequence ID" value="PMK49942.1"/>
    <property type="molecule type" value="Genomic_DNA"/>
</dbReference>
<dbReference type="AlphaFoldDB" id="A0AB36XSZ8"/>
<dbReference type="NCBIfam" id="NF040692">
    <property type="entry name" value="recomb_assoc"/>
    <property type="match status" value="1"/>
</dbReference>
<organism evidence="1">
    <name type="scientific">Vibrio lentus</name>
    <dbReference type="NCBI Taxonomy" id="136468"/>
    <lineage>
        <taxon>Bacteria</taxon>
        <taxon>Pseudomonadati</taxon>
        <taxon>Pseudomonadota</taxon>
        <taxon>Gammaproteobacteria</taxon>
        <taxon>Vibrionales</taxon>
        <taxon>Vibrionaceae</taxon>
        <taxon>Vibrio</taxon>
    </lineage>
</organism>
<protein>
    <submittedName>
        <fullName evidence="1">Uncharacterized protein</fullName>
    </submittedName>
</protein>
<comment type="caution">
    <text evidence="1">The sequence shown here is derived from an EMBL/GenBank/DDBJ whole genome shotgun (WGS) entry which is preliminary data.</text>
</comment>
<gene>
    <name evidence="1" type="ORF">BCT99_00585</name>
</gene>